<keyword evidence="5" id="KW-1185">Reference proteome</keyword>
<keyword evidence="2" id="KW-0472">Membrane</keyword>
<feature type="domain" description="Beta-lactamase-related" evidence="3">
    <location>
        <begin position="99"/>
        <end position="463"/>
    </location>
</feature>
<dbReference type="AlphaFoldDB" id="A0A9P5XP09"/>
<evidence type="ECO:0000313" key="4">
    <source>
        <dbReference type="EMBL" id="KAF9454094.1"/>
    </source>
</evidence>
<sequence>MNVSLKSEYPVSARRAPTAHRKICFWALVLAGLSVIGLYYHSAPLFNLYHLDVLSTKPVKGGCPFPLPNHLLKQQPLQHGEGPLTKSSKKLHAYLSERTSHSDIDSLSIAIVTPSGTVFEHSYGVLKANETVSERPISSNSIYRIASITKMFTMLETLILRERGVLDLDDPVEKFLPEIKYPSYGWSEYLRGGDADYSGGVRPRITLRQLASHMSGMGRDYPPSDIGDWPQNSPIPSFKRMRTQDDLPFPKRNYEQLVKSVNKYPLVNLPYDYPIYSNSGIDLLGLSNVAANKRASSQPNDEPQSHEDLINRDIFGPLGLNSSFYHVPYGTPLVDDLAVPNKDHDWADFYFDPADVPAGAQYSSLADLVTVMQSFLDPAENDGLVSEHVIREWLHPLFTWKNGFQEVGAPWEITTINDNVRLYMKGGNIPGYHSEFALVPEFQYGIIVLLTGTYTNTAEIVHRAASLFQPAIHKLLEERVTKAYTGHWAGASTEDHKGRTTAEIKLINGGLYLTELVVRGYDVLRIVEDADVSLHKPYPIALWNTGRPGEFRLAFGRKALNDDPTAGCMPYWVSIDNPMFSRGAPIDLIYWDGDQLVYPSGGARLERV</sequence>
<feature type="transmembrane region" description="Helical" evidence="2">
    <location>
        <begin position="23"/>
        <end position="41"/>
    </location>
</feature>
<dbReference type="InterPro" id="IPR012338">
    <property type="entry name" value="Beta-lactam/transpept-like"/>
</dbReference>
<protein>
    <submittedName>
        <fullName evidence="4">Beta-lactamase/transpeptidase-like protein</fullName>
    </submittedName>
</protein>
<gene>
    <name evidence="4" type="ORF">P691DRAFT_656691</name>
</gene>
<evidence type="ECO:0000256" key="1">
    <source>
        <dbReference type="ARBA" id="ARBA00038473"/>
    </source>
</evidence>
<accession>A0A9P5XP09</accession>
<dbReference type="Pfam" id="PF00144">
    <property type="entry name" value="Beta-lactamase"/>
    <property type="match status" value="1"/>
</dbReference>
<dbReference type="OrthoDB" id="428260at2759"/>
<dbReference type="PANTHER" id="PTHR22935">
    <property type="entry name" value="PENICILLIN-BINDING PROTEIN"/>
    <property type="match status" value="1"/>
</dbReference>
<evidence type="ECO:0000256" key="2">
    <source>
        <dbReference type="SAM" id="Phobius"/>
    </source>
</evidence>
<dbReference type="SUPFAM" id="SSF56601">
    <property type="entry name" value="beta-lactamase/transpeptidase-like"/>
    <property type="match status" value="1"/>
</dbReference>
<organism evidence="4 5">
    <name type="scientific">Macrolepiota fuliginosa MF-IS2</name>
    <dbReference type="NCBI Taxonomy" id="1400762"/>
    <lineage>
        <taxon>Eukaryota</taxon>
        <taxon>Fungi</taxon>
        <taxon>Dikarya</taxon>
        <taxon>Basidiomycota</taxon>
        <taxon>Agaricomycotina</taxon>
        <taxon>Agaricomycetes</taxon>
        <taxon>Agaricomycetidae</taxon>
        <taxon>Agaricales</taxon>
        <taxon>Agaricineae</taxon>
        <taxon>Agaricaceae</taxon>
        <taxon>Macrolepiota</taxon>
    </lineage>
</organism>
<dbReference type="PANTHER" id="PTHR22935:SF95">
    <property type="entry name" value="BETA-LACTAMASE-LIKE 1-RELATED"/>
    <property type="match status" value="1"/>
</dbReference>
<dbReference type="EMBL" id="MU151056">
    <property type="protein sequence ID" value="KAF9454094.1"/>
    <property type="molecule type" value="Genomic_DNA"/>
</dbReference>
<evidence type="ECO:0000313" key="5">
    <source>
        <dbReference type="Proteomes" id="UP000807342"/>
    </source>
</evidence>
<dbReference type="InterPro" id="IPR001466">
    <property type="entry name" value="Beta-lactam-related"/>
</dbReference>
<comment type="caution">
    <text evidence="4">The sequence shown here is derived from an EMBL/GenBank/DDBJ whole genome shotgun (WGS) entry which is preliminary data.</text>
</comment>
<proteinExistence type="inferred from homology"/>
<comment type="similarity">
    <text evidence="1">Belongs to the beta-lactamase family.</text>
</comment>
<name>A0A9P5XP09_9AGAR</name>
<evidence type="ECO:0000259" key="3">
    <source>
        <dbReference type="Pfam" id="PF00144"/>
    </source>
</evidence>
<keyword evidence="2" id="KW-0812">Transmembrane</keyword>
<keyword evidence="2" id="KW-1133">Transmembrane helix</keyword>
<dbReference type="Proteomes" id="UP000807342">
    <property type="component" value="Unassembled WGS sequence"/>
</dbReference>
<reference evidence="4" key="1">
    <citation type="submission" date="2020-11" db="EMBL/GenBank/DDBJ databases">
        <authorList>
            <consortium name="DOE Joint Genome Institute"/>
            <person name="Ahrendt S."/>
            <person name="Riley R."/>
            <person name="Andreopoulos W."/>
            <person name="Labutti K."/>
            <person name="Pangilinan J."/>
            <person name="Ruiz-Duenas F.J."/>
            <person name="Barrasa J.M."/>
            <person name="Sanchez-Garcia M."/>
            <person name="Camarero S."/>
            <person name="Miyauchi S."/>
            <person name="Serrano A."/>
            <person name="Linde D."/>
            <person name="Babiker R."/>
            <person name="Drula E."/>
            <person name="Ayuso-Fernandez I."/>
            <person name="Pacheco R."/>
            <person name="Padilla G."/>
            <person name="Ferreira P."/>
            <person name="Barriuso J."/>
            <person name="Kellner H."/>
            <person name="Castanera R."/>
            <person name="Alfaro M."/>
            <person name="Ramirez L."/>
            <person name="Pisabarro A.G."/>
            <person name="Kuo A."/>
            <person name="Tritt A."/>
            <person name="Lipzen A."/>
            <person name="He G."/>
            <person name="Yan M."/>
            <person name="Ng V."/>
            <person name="Cullen D."/>
            <person name="Martin F."/>
            <person name="Rosso M.-N."/>
            <person name="Henrissat B."/>
            <person name="Hibbett D."/>
            <person name="Martinez A.T."/>
            <person name="Grigoriev I.V."/>
        </authorList>
    </citation>
    <scope>NUCLEOTIDE SEQUENCE</scope>
    <source>
        <strain evidence="4">MF-IS2</strain>
    </source>
</reference>
<dbReference type="Gene3D" id="3.40.710.10">
    <property type="entry name" value="DD-peptidase/beta-lactamase superfamily"/>
    <property type="match status" value="1"/>
</dbReference>
<dbReference type="InterPro" id="IPR051478">
    <property type="entry name" value="Beta-lactamase-like_AB/R"/>
</dbReference>